<evidence type="ECO:0000256" key="1">
    <source>
        <dbReference type="SAM" id="MobiDB-lite"/>
    </source>
</evidence>
<dbReference type="Proteomes" id="UP001153076">
    <property type="component" value="Unassembled WGS sequence"/>
</dbReference>
<feature type="compositionally biased region" description="Polar residues" evidence="1">
    <location>
        <begin position="92"/>
        <end position="111"/>
    </location>
</feature>
<keyword evidence="3" id="KW-1185">Reference proteome</keyword>
<proteinExistence type="predicted"/>
<dbReference type="EMBL" id="JAKOGI010002080">
    <property type="protein sequence ID" value="KAJ8423014.1"/>
    <property type="molecule type" value="Genomic_DNA"/>
</dbReference>
<comment type="caution">
    <text evidence="2">The sequence shown here is derived from an EMBL/GenBank/DDBJ whole genome shotgun (WGS) entry which is preliminary data.</text>
</comment>
<sequence length="175" mass="19533">MDALKNFMPTMTDTIMQQASKQVQRAMEAANSARPLLHFDYVPTTACEPSHWLTCVLSPHHTDRDYEASQSNRNGRPRMGNHDRLAAVTSLLSSRPDQGQSAKSTTASKPYTTHFRGRGYHRRGYAKGMIRLAWKAQLRGAQQVLRAEYGAPVTVPTMVFGRGKALHFASPHNNP</sequence>
<accession>A0A9Q1GP61</accession>
<dbReference type="AlphaFoldDB" id="A0A9Q1GP61"/>
<evidence type="ECO:0000313" key="2">
    <source>
        <dbReference type="EMBL" id="KAJ8423014.1"/>
    </source>
</evidence>
<organism evidence="2 3">
    <name type="scientific">Carnegiea gigantea</name>
    <dbReference type="NCBI Taxonomy" id="171969"/>
    <lineage>
        <taxon>Eukaryota</taxon>
        <taxon>Viridiplantae</taxon>
        <taxon>Streptophyta</taxon>
        <taxon>Embryophyta</taxon>
        <taxon>Tracheophyta</taxon>
        <taxon>Spermatophyta</taxon>
        <taxon>Magnoliopsida</taxon>
        <taxon>eudicotyledons</taxon>
        <taxon>Gunneridae</taxon>
        <taxon>Pentapetalae</taxon>
        <taxon>Caryophyllales</taxon>
        <taxon>Cactineae</taxon>
        <taxon>Cactaceae</taxon>
        <taxon>Cactoideae</taxon>
        <taxon>Echinocereeae</taxon>
        <taxon>Carnegiea</taxon>
    </lineage>
</organism>
<name>A0A9Q1GP61_9CARY</name>
<protein>
    <submittedName>
        <fullName evidence="2">Uncharacterized protein</fullName>
    </submittedName>
</protein>
<reference evidence="2" key="1">
    <citation type="submission" date="2022-04" db="EMBL/GenBank/DDBJ databases">
        <title>Carnegiea gigantea Genome sequencing and assembly v2.</title>
        <authorList>
            <person name="Copetti D."/>
            <person name="Sanderson M.J."/>
            <person name="Burquez A."/>
            <person name="Wojciechowski M.F."/>
        </authorList>
    </citation>
    <scope>NUCLEOTIDE SEQUENCE</scope>
    <source>
        <strain evidence="2">SGP5-SGP5p</strain>
        <tissue evidence="2">Aerial part</tissue>
    </source>
</reference>
<evidence type="ECO:0000313" key="3">
    <source>
        <dbReference type="Proteomes" id="UP001153076"/>
    </source>
</evidence>
<gene>
    <name evidence="2" type="ORF">Cgig2_013486</name>
</gene>
<feature type="region of interest" description="Disordered" evidence="1">
    <location>
        <begin position="92"/>
        <end position="116"/>
    </location>
</feature>
<dbReference type="OrthoDB" id="1752268at2759"/>